<evidence type="ECO:0000313" key="5">
    <source>
        <dbReference type="EMBL" id="MFF4779448.1"/>
    </source>
</evidence>
<protein>
    <recommendedName>
        <fullName evidence="7">Alpha/beta hydrolase</fullName>
    </recommendedName>
</protein>
<dbReference type="Proteomes" id="UP001602119">
    <property type="component" value="Unassembled WGS sequence"/>
</dbReference>
<keyword evidence="6" id="KW-1185">Reference proteome</keyword>
<dbReference type="PANTHER" id="PTHR10272:SF0">
    <property type="entry name" value="PLATELET-ACTIVATING FACTOR ACETYLHYDROLASE"/>
    <property type="match status" value="1"/>
</dbReference>
<evidence type="ECO:0000256" key="4">
    <source>
        <dbReference type="SAM" id="Phobius"/>
    </source>
</evidence>
<keyword evidence="3" id="KW-0443">Lipid metabolism</keyword>
<keyword evidence="4" id="KW-1133">Transmembrane helix</keyword>
<evidence type="ECO:0000256" key="1">
    <source>
        <dbReference type="ARBA" id="ARBA00022801"/>
    </source>
</evidence>
<dbReference type="Pfam" id="PF03403">
    <property type="entry name" value="PAF-AH_p_II"/>
    <property type="match status" value="1"/>
</dbReference>
<proteinExistence type="predicted"/>
<organism evidence="5 6">
    <name type="scientific">Microtetraspora fusca</name>
    <dbReference type="NCBI Taxonomy" id="1997"/>
    <lineage>
        <taxon>Bacteria</taxon>
        <taxon>Bacillati</taxon>
        <taxon>Actinomycetota</taxon>
        <taxon>Actinomycetes</taxon>
        <taxon>Streptosporangiales</taxon>
        <taxon>Streptosporangiaceae</taxon>
        <taxon>Microtetraspora</taxon>
    </lineage>
</organism>
<evidence type="ECO:0000256" key="2">
    <source>
        <dbReference type="ARBA" id="ARBA00022963"/>
    </source>
</evidence>
<name>A0ABW6VJA4_MICFU</name>
<dbReference type="PANTHER" id="PTHR10272">
    <property type="entry name" value="PLATELET-ACTIVATING FACTOR ACETYLHYDROLASE"/>
    <property type="match status" value="1"/>
</dbReference>
<keyword evidence="4" id="KW-0472">Membrane</keyword>
<feature type="transmembrane region" description="Helical" evidence="4">
    <location>
        <begin position="21"/>
        <end position="40"/>
    </location>
</feature>
<evidence type="ECO:0000313" key="6">
    <source>
        <dbReference type="Proteomes" id="UP001602119"/>
    </source>
</evidence>
<sequence length="482" mass="49393">MTEPDARTLPQEHRALPATATALRIAAVAGAAAMPASVVFRDGIWAWLGSGGQPDTTTQLATLTVTGAVATAVLAFGVCLLLTRSAGRGGATRPRRWRSWARRAVNTITVAAFSLVVFSGAYVALVAARHGEPVTLPTPTGPHRIGRATFDWTDNSRVDPLAPRPGGARRLSVWLWYPAAPGATGRPAPYAPGAWGGLHFPGVLGLGESDFAALRTHALQDVPVAEGRFPVVVLEPGLGLAAPQYSTLAENLASHGYLVAGVTPTYSANLTVLDGRAVPATTAGNPPELEAADLHTGRAAEVGDRLVGVWAADARFAAAQVTELGRSGRFAGHVDAAHTAYLGHSFGGAASLEACRTDRHCIGAADLDGTQFGPVVRTGLAAPLMILGSQNSCVTGTCRPATPGGQADRATARTLLSAGTGSASSAQIDGAGHFNFSDYPVYFLAAPLRGLLALGPIDGREGLAVIGARLVAFLDHAAAAGT</sequence>
<feature type="transmembrane region" description="Helical" evidence="4">
    <location>
        <begin position="104"/>
        <end position="128"/>
    </location>
</feature>
<dbReference type="SUPFAM" id="SSF53474">
    <property type="entry name" value="alpha/beta-Hydrolases"/>
    <property type="match status" value="1"/>
</dbReference>
<dbReference type="RefSeq" id="WP_387348228.1">
    <property type="nucleotide sequence ID" value="NZ_JBIAXI010000050.1"/>
</dbReference>
<feature type="transmembrane region" description="Helical" evidence="4">
    <location>
        <begin position="60"/>
        <end position="83"/>
    </location>
</feature>
<evidence type="ECO:0000256" key="3">
    <source>
        <dbReference type="ARBA" id="ARBA00023098"/>
    </source>
</evidence>
<dbReference type="EMBL" id="JBIAXI010000050">
    <property type="protein sequence ID" value="MFF4779448.1"/>
    <property type="molecule type" value="Genomic_DNA"/>
</dbReference>
<gene>
    <name evidence="5" type="ORF">ACFY05_42195</name>
</gene>
<keyword evidence="1" id="KW-0378">Hydrolase</keyword>
<reference evidence="5 6" key="1">
    <citation type="submission" date="2024-10" db="EMBL/GenBank/DDBJ databases">
        <title>The Natural Products Discovery Center: Release of the First 8490 Sequenced Strains for Exploring Actinobacteria Biosynthetic Diversity.</title>
        <authorList>
            <person name="Kalkreuter E."/>
            <person name="Kautsar S.A."/>
            <person name="Yang D."/>
            <person name="Bader C.D."/>
            <person name="Teijaro C.N."/>
            <person name="Fluegel L."/>
            <person name="Davis C.M."/>
            <person name="Simpson J.R."/>
            <person name="Lauterbach L."/>
            <person name="Steele A.D."/>
            <person name="Gui C."/>
            <person name="Meng S."/>
            <person name="Li G."/>
            <person name="Viehrig K."/>
            <person name="Ye F."/>
            <person name="Su P."/>
            <person name="Kiefer A.F."/>
            <person name="Nichols A."/>
            <person name="Cepeda A.J."/>
            <person name="Yan W."/>
            <person name="Fan B."/>
            <person name="Jiang Y."/>
            <person name="Adhikari A."/>
            <person name="Zheng C.-J."/>
            <person name="Schuster L."/>
            <person name="Cowan T.M."/>
            <person name="Smanski M.J."/>
            <person name="Chevrette M.G."/>
            <person name="De Carvalho L.P.S."/>
            <person name="Shen B."/>
        </authorList>
    </citation>
    <scope>NUCLEOTIDE SEQUENCE [LARGE SCALE GENOMIC DNA]</scope>
    <source>
        <strain evidence="5 6">NPDC001281</strain>
    </source>
</reference>
<dbReference type="InterPro" id="IPR029058">
    <property type="entry name" value="AB_hydrolase_fold"/>
</dbReference>
<keyword evidence="2" id="KW-0442">Lipid degradation</keyword>
<dbReference type="Gene3D" id="3.40.50.1820">
    <property type="entry name" value="alpha/beta hydrolase"/>
    <property type="match status" value="1"/>
</dbReference>
<keyword evidence="4" id="KW-0812">Transmembrane</keyword>
<comment type="caution">
    <text evidence="5">The sequence shown here is derived from an EMBL/GenBank/DDBJ whole genome shotgun (WGS) entry which is preliminary data.</text>
</comment>
<evidence type="ECO:0008006" key="7">
    <source>
        <dbReference type="Google" id="ProtNLM"/>
    </source>
</evidence>
<accession>A0ABW6VJA4</accession>